<feature type="transmembrane region" description="Helical" evidence="5">
    <location>
        <begin position="54"/>
        <end position="74"/>
    </location>
</feature>
<dbReference type="Pfam" id="PF13520">
    <property type="entry name" value="AA_permease_2"/>
    <property type="match status" value="1"/>
</dbReference>
<feature type="transmembrane region" description="Helical" evidence="5">
    <location>
        <begin position="254"/>
        <end position="278"/>
    </location>
</feature>
<feature type="transmembrane region" description="Helical" evidence="5">
    <location>
        <begin position="416"/>
        <end position="438"/>
    </location>
</feature>
<dbReference type="InterPro" id="IPR052962">
    <property type="entry name" value="AA_Transporter_AGT"/>
</dbReference>
<name>A0A850NNR6_9PROT</name>
<dbReference type="Proteomes" id="UP000557688">
    <property type="component" value="Unassembled WGS sequence"/>
</dbReference>
<reference evidence="6 8" key="2">
    <citation type="submission" date="2020-08" db="EMBL/GenBank/DDBJ databases">
        <title>Genomic Encyclopedia of Type Strains, Phase III (KMG-III): the genomes of soil and plant-associated and newly described type strains.</title>
        <authorList>
            <person name="Whitman W."/>
        </authorList>
    </citation>
    <scope>NUCLEOTIDE SEQUENCE [LARGE SCALE GENOMIC DNA]</scope>
    <source>
        <strain evidence="6 8">CECT 8088</strain>
    </source>
</reference>
<feature type="transmembrane region" description="Helical" evidence="5">
    <location>
        <begin position="474"/>
        <end position="495"/>
    </location>
</feature>
<feature type="transmembrane region" description="Helical" evidence="5">
    <location>
        <begin position="507"/>
        <end position="526"/>
    </location>
</feature>
<gene>
    <name evidence="6" type="ORF">FHR90_000435</name>
    <name evidence="7" type="ORF">HUK83_04085</name>
</gene>
<evidence type="ECO:0000313" key="9">
    <source>
        <dbReference type="Proteomes" id="UP000565205"/>
    </source>
</evidence>
<dbReference type="InterPro" id="IPR002293">
    <property type="entry name" value="AA/rel_permease1"/>
</dbReference>
<evidence type="ECO:0000256" key="3">
    <source>
        <dbReference type="ARBA" id="ARBA00022989"/>
    </source>
</evidence>
<organism evidence="7 9">
    <name type="scientific">Endobacter medicaginis</name>
    <dbReference type="NCBI Taxonomy" id="1181271"/>
    <lineage>
        <taxon>Bacteria</taxon>
        <taxon>Pseudomonadati</taxon>
        <taxon>Pseudomonadota</taxon>
        <taxon>Alphaproteobacteria</taxon>
        <taxon>Acetobacterales</taxon>
        <taxon>Acetobacteraceae</taxon>
        <taxon>Endobacter</taxon>
    </lineage>
</organism>
<evidence type="ECO:0000256" key="5">
    <source>
        <dbReference type="SAM" id="Phobius"/>
    </source>
</evidence>
<dbReference type="GO" id="GO:0016020">
    <property type="term" value="C:membrane"/>
    <property type="evidence" value="ECO:0007669"/>
    <property type="project" value="UniProtKB-SubCell"/>
</dbReference>
<feature type="transmembrane region" description="Helical" evidence="5">
    <location>
        <begin position="384"/>
        <end position="404"/>
    </location>
</feature>
<feature type="transmembrane region" description="Helical" evidence="5">
    <location>
        <begin position="134"/>
        <end position="158"/>
    </location>
</feature>
<accession>A0A850NNR6</accession>
<reference evidence="7 9" key="1">
    <citation type="submission" date="2020-06" db="EMBL/GenBank/DDBJ databases">
        <title>Description of novel acetic acid bacteria.</title>
        <authorList>
            <person name="Sombolestani A."/>
        </authorList>
    </citation>
    <scope>NUCLEOTIDE SEQUENCE [LARGE SCALE GENOMIC DNA]</scope>
    <source>
        <strain evidence="7 9">LMG 26838</strain>
    </source>
</reference>
<keyword evidence="3 5" id="KW-1133">Transmembrane helix</keyword>
<feature type="transmembrane region" description="Helical" evidence="5">
    <location>
        <begin position="298"/>
        <end position="320"/>
    </location>
</feature>
<evidence type="ECO:0000313" key="7">
    <source>
        <dbReference type="EMBL" id="NVN29516.1"/>
    </source>
</evidence>
<dbReference type="Gene3D" id="1.20.1740.10">
    <property type="entry name" value="Amino acid/polyamine transporter I"/>
    <property type="match status" value="1"/>
</dbReference>
<feature type="transmembrane region" description="Helical" evidence="5">
    <location>
        <begin position="95"/>
        <end position="114"/>
    </location>
</feature>
<feature type="transmembrane region" description="Helical" evidence="5">
    <location>
        <begin position="23"/>
        <end position="42"/>
    </location>
</feature>
<feature type="transmembrane region" description="Helical" evidence="5">
    <location>
        <begin position="444"/>
        <end position="462"/>
    </location>
</feature>
<dbReference type="PANTHER" id="PTHR47547:SF1">
    <property type="entry name" value="ASPARTATE-PROTON SYMPORTER"/>
    <property type="match status" value="1"/>
</dbReference>
<evidence type="ECO:0000313" key="6">
    <source>
        <dbReference type="EMBL" id="MBB3172621.1"/>
    </source>
</evidence>
<dbReference type="RefSeq" id="WP_176622265.1">
    <property type="nucleotide sequence ID" value="NZ_JABXXQ010000043.1"/>
</dbReference>
<evidence type="ECO:0000256" key="1">
    <source>
        <dbReference type="ARBA" id="ARBA00004141"/>
    </source>
</evidence>
<dbReference type="EMBL" id="JABXXQ010000043">
    <property type="protein sequence ID" value="NVN29516.1"/>
    <property type="molecule type" value="Genomic_DNA"/>
</dbReference>
<feature type="transmembrane region" description="Helical" evidence="5">
    <location>
        <begin position="213"/>
        <end position="234"/>
    </location>
</feature>
<dbReference type="PANTHER" id="PTHR47547">
    <property type="match status" value="1"/>
</dbReference>
<dbReference type="GO" id="GO:0022857">
    <property type="term" value="F:transmembrane transporter activity"/>
    <property type="evidence" value="ECO:0007669"/>
    <property type="project" value="InterPro"/>
</dbReference>
<protein>
    <submittedName>
        <fullName evidence="7">APC family permease</fullName>
    </submittedName>
    <submittedName>
        <fullName evidence="6">Amino acid transporter</fullName>
    </submittedName>
</protein>
<evidence type="ECO:0000256" key="4">
    <source>
        <dbReference type="ARBA" id="ARBA00023136"/>
    </source>
</evidence>
<keyword evidence="4 5" id="KW-0472">Membrane</keyword>
<feature type="transmembrane region" description="Helical" evidence="5">
    <location>
        <begin position="362"/>
        <end position="378"/>
    </location>
</feature>
<dbReference type="EMBL" id="JACHXV010000002">
    <property type="protein sequence ID" value="MBB3172621.1"/>
    <property type="molecule type" value="Genomic_DNA"/>
</dbReference>
<dbReference type="AlphaFoldDB" id="A0A850NNR6"/>
<sequence>MDSQSTGSGVGGATHVHRVVGRWALLFTGLSAIIGSGWLFGAMRAASIAGPGALIAWVIGAVVVMLIALIGSELGTMMPETGGMVRFAQYTHGGLVGFIAGWANWIAIASVISVEGEASIQYMSSWPFEWTHNLYAHGELSTLGLVLSGLLVIGYFLLNYWGVKLFAHTNSAITVIKLIIPALTAIALIAAGFHGGNVSGATPSGGDGSAGGFLPYGWAGVLTAVSTSGIMFSFNGFQSPLNLAGEARNPDRSIPFAVIGSVAIATVVYLLLQVAYLGAVDPARIAQGWAHVDFSSPFAQLALAFNLNWLALALYFDAFLSPSGTGTTYMASVSRMVVGMARNGTAPEALGRIDPVWHAPRAALWFNLGIAFVFLYFFRGWGTLAAAISVATVFSYLMIPVAAMTLRRAAPERRRAVSAPALGVIAPIAFIAASELLFWAKWPLTGRIILILVIGLPIYVFYRRDAGRDVWTRDLRAAWWLLAYIPFIALVSKIGSPQFGGIGLIPYGWDMALVAVAALGFITWGARSGGDPRHLAEMDKPIDPETIPEEL</sequence>
<keyword evidence="8" id="KW-1185">Reference proteome</keyword>
<comment type="caution">
    <text evidence="7">The sequence shown here is derived from an EMBL/GenBank/DDBJ whole genome shotgun (WGS) entry which is preliminary data.</text>
</comment>
<proteinExistence type="predicted"/>
<comment type="subcellular location">
    <subcellularLocation>
        <location evidence="1">Membrane</location>
        <topology evidence="1">Multi-pass membrane protein</topology>
    </subcellularLocation>
</comment>
<keyword evidence="2 5" id="KW-0812">Transmembrane</keyword>
<dbReference type="PIRSF" id="PIRSF006060">
    <property type="entry name" value="AA_transporter"/>
    <property type="match status" value="1"/>
</dbReference>
<feature type="transmembrane region" description="Helical" evidence="5">
    <location>
        <begin position="170"/>
        <end position="193"/>
    </location>
</feature>
<dbReference type="Proteomes" id="UP000565205">
    <property type="component" value="Unassembled WGS sequence"/>
</dbReference>
<evidence type="ECO:0000256" key="2">
    <source>
        <dbReference type="ARBA" id="ARBA00022692"/>
    </source>
</evidence>
<evidence type="ECO:0000313" key="8">
    <source>
        <dbReference type="Proteomes" id="UP000557688"/>
    </source>
</evidence>